<dbReference type="PANTHER" id="PTHR37984:SF5">
    <property type="entry name" value="PROTEIN NYNRIN-LIKE"/>
    <property type="match status" value="1"/>
</dbReference>
<dbReference type="Proteomes" id="UP001165121">
    <property type="component" value="Unassembled WGS sequence"/>
</dbReference>
<protein>
    <submittedName>
        <fullName evidence="2">Unnamed protein product</fullName>
    </submittedName>
</protein>
<dbReference type="OrthoDB" id="113506at2759"/>
<dbReference type="InterPro" id="IPR041588">
    <property type="entry name" value="Integrase_H2C2"/>
</dbReference>
<dbReference type="FunFam" id="1.10.340.70:FF:000001">
    <property type="entry name" value="Retrovirus-related Pol polyprotein from transposon gypsy-like Protein"/>
    <property type="match status" value="1"/>
</dbReference>
<evidence type="ECO:0000313" key="2">
    <source>
        <dbReference type="EMBL" id="GMF60585.1"/>
    </source>
</evidence>
<dbReference type="InterPro" id="IPR050951">
    <property type="entry name" value="Retrovirus_Pol_polyprotein"/>
</dbReference>
<evidence type="ECO:0000259" key="1">
    <source>
        <dbReference type="Pfam" id="PF17921"/>
    </source>
</evidence>
<dbReference type="Pfam" id="PF17921">
    <property type="entry name" value="Integrase_H2C2"/>
    <property type="match status" value="1"/>
</dbReference>
<sequence length="171" mass="19543">MYAIKRLRPKSLKELIHRAQISHNAVCESLMKNKKPAVAHAERFRYSESGDLVYYDHNGESRMWIPGDNEEVQNAILWELHDSANSGHPGIEKTTRVVQEQFFWKNMHKRITHYVATCQTCQRSKGRTGKAPGLLRPLETPTERWTSIGMDFVSGLPVNEDGKDAVLVIVD</sequence>
<dbReference type="PANTHER" id="PTHR37984">
    <property type="entry name" value="PROTEIN CBG26694"/>
    <property type="match status" value="1"/>
</dbReference>
<keyword evidence="3" id="KW-1185">Reference proteome</keyword>
<reference evidence="2" key="1">
    <citation type="submission" date="2023-04" db="EMBL/GenBank/DDBJ databases">
        <title>Phytophthora fragariaefolia NBRC 109709.</title>
        <authorList>
            <person name="Ichikawa N."/>
            <person name="Sato H."/>
            <person name="Tonouchi N."/>
        </authorList>
    </citation>
    <scope>NUCLEOTIDE SEQUENCE</scope>
    <source>
        <strain evidence="2">NBRC 109709</strain>
    </source>
</reference>
<dbReference type="AlphaFoldDB" id="A0A9W6YEY9"/>
<name>A0A9W6YEY9_9STRA</name>
<accession>A0A9W6YEY9</accession>
<organism evidence="2 3">
    <name type="scientific">Phytophthora fragariaefolia</name>
    <dbReference type="NCBI Taxonomy" id="1490495"/>
    <lineage>
        <taxon>Eukaryota</taxon>
        <taxon>Sar</taxon>
        <taxon>Stramenopiles</taxon>
        <taxon>Oomycota</taxon>
        <taxon>Peronosporomycetes</taxon>
        <taxon>Peronosporales</taxon>
        <taxon>Peronosporaceae</taxon>
        <taxon>Phytophthora</taxon>
    </lineage>
</organism>
<dbReference type="EMBL" id="BSXT01005485">
    <property type="protein sequence ID" value="GMF60585.1"/>
    <property type="molecule type" value="Genomic_DNA"/>
</dbReference>
<comment type="caution">
    <text evidence="2">The sequence shown here is derived from an EMBL/GenBank/DDBJ whole genome shotgun (WGS) entry which is preliminary data.</text>
</comment>
<gene>
    <name evidence="2" type="ORF">Pfra01_002627600</name>
</gene>
<evidence type="ECO:0000313" key="3">
    <source>
        <dbReference type="Proteomes" id="UP001165121"/>
    </source>
</evidence>
<proteinExistence type="predicted"/>
<feature type="domain" description="Integrase zinc-binding" evidence="1">
    <location>
        <begin position="70"/>
        <end position="126"/>
    </location>
</feature>
<dbReference type="Gene3D" id="1.10.340.70">
    <property type="match status" value="1"/>
</dbReference>